<dbReference type="SUPFAM" id="SSF50156">
    <property type="entry name" value="PDZ domain-like"/>
    <property type="match status" value="1"/>
</dbReference>
<dbReference type="Gene3D" id="2.30.42.10">
    <property type="match status" value="1"/>
</dbReference>
<dbReference type="InterPro" id="IPR001478">
    <property type="entry name" value="PDZ"/>
</dbReference>
<sequence>MYSNSPAAKYGLKVNDVILEINGKRVTSAGAFIGELAAKKIGETVNLKVASNGKEKNISMKLEAFNYSQQQTRTQ</sequence>
<name>A0AB39V6S1_9FUSO</name>
<dbReference type="EMBL" id="CP165647">
    <property type="protein sequence ID" value="XDU63426.1"/>
    <property type="molecule type" value="Genomic_DNA"/>
</dbReference>
<accession>A0AB39V6S1</accession>
<dbReference type="RefSeq" id="WP_369717533.1">
    <property type="nucleotide sequence ID" value="NZ_CP165647.1"/>
</dbReference>
<dbReference type="AlphaFoldDB" id="A0AB39V6S1"/>
<evidence type="ECO:0000313" key="2">
    <source>
        <dbReference type="EMBL" id="XDU63426.1"/>
    </source>
</evidence>
<evidence type="ECO:0000259" key="1">
    <source>
        <dbReference type="PROSITE" id="PS50106"/>
    </source>
</evidence>
<dbReference type="KEGG" id="lala:AB8B28_05195"/>
<gene>
    <name evidence="2" type="ORF">AB8B28_05195</name>
</gene>
<dbReference type="PROSITE" id="PS50106">
    <property type="entry name" value="PDZ"/>
    <property type="match status" value="1"/>
</dbReference>
<feature type="domain" description="PDZ" evidence="1">
    <location>
        <begin position="1"/>
        <end position="53"/>
    </location>
</feature>
<reference evidence="2" key="1">
    <citation type="submission" date="2024-07" db="EMBL/GenBank/DDBJ databases">
        <authorList>
            <person name="Li X.-J."/>
            <person name="Wang X."/>
        </authorList>
    </citation>
    <scope>NUCLEOTIDE SEQUENCE</scope>
    <source>
        <strain evidence="2">HSP-536</strain>
    </source>
</reference>
<dbReference type="InterPro" id="IPR036034">
    <property type="entry name" value="PDZ_sf"/>
</dbReference>
<dbReference type="Pfam" id="PF13180">
    <property type="entry name" value="PDZ_2"/>
    <property type="match status" value="1"/>
</dbReference>
<proteinExistence type="predicted"/>
<organism evidence="2">
    <name type="scientific">Leptotrichia alba</name>
    <dbReference type="NCBI Taxonomy" id="3239304"/>
    <lineage>
        <taxon>Bacteria</taxon>
        <taxon>Fusobacteriati</taxon>
        <taxon>Fusobacteriota</taxon>
        <taxon>Fusobacteriia</taxon>
        <taxon>Fusobacteriales</taxon>
        <taxon>Leptotrichiaceae</taxon>
        <taxon>Leptotrichia</taxon>
    </lineage>
</organism>
<protein>
    <submittedName>
        <fullName evidence="2">PDZ domain-containing protein</fullName>
    </submittedName>
</protein>